<keyword evidence="5 6" id="KW-0472">Membrane</keyword>
<evidence type="ECO:0000256" key="6">
    <source>
        <dbReference type="SAM" id="Phobius"/>
    </source>
</evidence>
<keyword evidence="4 6" id="KW-1133">Transmembrane helix</keyword>
<keyword evidence="8" id="KW-1185">Reference proteome</keyword>
<comment type="subcellular location">
    <subcellularLocation>
        <location evidence="1">Cell membrane</location>
        <topology evidence="1">Multi-pass membrane protein</topology>
    </subcellularLocation>
</comment>
<dbReference type="NCBIfam" id="TIGR00374">
    <property type="entry name" value="flippase-like domain"/>
    <property type="match status" value="1"/>
</dbReference>
<sequence length="427" mass="46809">MLEAYLEVDSTLIRIKLNTLNLPGSRQSNGAVNRSVGFIEGVASSGSKNDHGSNQSSYPHNLQYKPKIYTAAPIIRPIYKAKVIRNPTMPTNSGNIQSAGIIMASYIKPLIYSALIGILLYVLMTIYAGKDNILSALTNLTPLALIIILGLSIFNYIIRFARWNWYVNQFGHHIPANKHILYYFSGFSLTTTPGKVGEAIRFVYLKRYGISLTKSLAALFAERFSDLLAMCILAGFAAIHFDKYKNIEIGIVAIISLALLVLQSKRTIEYSEAALTPSPHTKLSVFVKKAFQMIHLSMPLLKSWILAGGLLLSLLSWGAEGYAFYFITQLMDISVTIWLGIGIYAISVLIGALSFIPGGLGSTEAVMGFLLVAAGASPGDAVASTIICRVSTLWFAVFIGLVCMSWLELNEPSLLKFRKNNETNTKS</sequence>
<feature type="transmembrane region" description="Helical" evidence="6">
    <location>
        <begin position="333"/>
        <end position="356"/>
    </location>
</feature>
<evidence type="ECO:0000256" key="3">
    <source>
        <dbReference type="ARBA" id="ARBA00022692"/>
    </source>
</evidence>
<gene>
    <name evidence="7" type="ORF">L0Y14_06645</name>
</gene>
<dbReference type="InterPro" id="IPR022791">
    <property type="entry name" value="L-PG_synthase/AglD"/>
</dbReference>
<dbReference type="Proteomes" id="UP001056649">
    <property type="component" value="Chromosome"/>
</dbReference>
<evidence type="ECO:0000256" key="4">
    <source>
        <dbReference type="ARBA" id="ARBA00022989"/>
    </source>
</evidence>
<dbReference type="PANTHER" id="PTHR39087:SF2">
    <property type="entry name" value="UPF0104 MEMBRANE PROTEIN MJ1595"/>
    <property type="match status" value="1"/>
</dbReference>
<organism evidence="7 8">
    <name type="scientific">Candidatus Endoriftia persephonae</name>
    <dbReference type="NCBI Taxonomy" id="393765"/>
    <lineage>
        <taxon>Bacteria</taxon>
        <taxon>Pseudomonadati</taxon>
        <taxon>Pseudomonadota</taxon>
        <taxon>Gammaproteobacteria</taxon>
        <taxon>Chromatiales</taxon>
        <taxon>Sedimenticolaceae</taxon>
        <taxon>Candidatus Endoriftia</taxon>
    </lineage>
</organism>
<feature type="transmembrane region" description="Helical" evidence="6">
    <location>
        <begin position="224"/>
        <end position="241"/>
    </location>
</feature>
<dbReference type="KEGG" id="eps:L0Y14_06645"/>
<evidence type="ECO:0000256" key="5">
    <source>
        <dbReference type="ARBA" id="ARBA00023136"/>
    </source>
</evidence>
<proteinExistence type="predicted"/>
<dbReference type="GO" id="GO:0005886">
    <property type="term" value="C:plasma membrane"/>
    <property type="evidence" value="ECO:0007669"/>
    <property type="project" value="UniProtKB-SubCell"/>
</dbReference>
<reference evidence="7" key="1">
    <citation type="journal article" date="2022" name="Mol. Ecol. Resour.">
        <title>The complete and closed genome of the facultative generalist Candidatus Endoriftia persephone from deep-sea hydrothermal vents.</title>
        <authorList>
            <person name="de Oliveira A.L."/>
            <person name="Srivastava A."/>
            <person name="Espada-Hinojosa S."/>
            <person name="Bright M."/>
        </authorList>
    </citation>
    <scope>NUCLEOTIDE SEQUENCE</scope>
    <source>
        <strain evidence="7">Tica-EPR-9o50.N</strain>
    </source>
</reference>
<dbReference type="EMBL" id="CP090569">
    <property type="protein sequence ID" value="USF88902.1"/>
    <property type="molecule type" value="Genomic_DNA"/>
</dbReference>
<keyword evidence="2" id="KW-1003">Cell membrane</keyword>
<protein>
    <submittedName>
        <fullName evidence="7">Flippase-like domain-containing protein</fullName>
    </submittedName>
</protein>
<dbReference type="AlphaFoldDB" id="A0A9J7A1B1"/>
<dbReference type="Pfam" id="PF03706">
    <property type="entry name" value="LPG_synthase_TM"/>
    <property type="match status" value="1"/>
</dbReference>
<dbReference type="RefSeq" id="WP_006474100.1">
    <property type="nucleotide sequence ID" value="NZ_CP090569.1"/>
</dbReference>
<feature type="transmembrane region" description="Helical" evidence="6">
    <location>
        <begin position="140"/>
        <end position="158"/>
    </location>
</feature>
<evidence type="ECO:0000256" key="2">
    <source>
        <dbReference type="ARBA" id="ARBA00022475"/>
    </source>
</evidence>
<dbReference type="PANTHER" id="PTHR39087">
    <property type="entry name" value="UPF0104 MEMBRANE PROTEIN MJ1595"/>
    <property type="match status" value="1"/>
</dbReference>
<keyword evidence="3 6" id="KW-0812">Transmembrane</keyword>
<feature type="transmembrane region" description="Helical" evidence="6">
    <location>
        <begin position="304"/>
        <end position="327"/>
    </location>
</feature>
<feature type="transmembrane region" description="Helical" evidence="6">
    <location>
        <begin position="393"/>
        <end position="409"/>
    </location>
</feature>
<evidence type="ECO:0000256" key="1">
    <source>
        <dbReference type="ARBA" id="ARBA00004651"/>
    </source>
</evidence>
<evidence type="ECO:0000313" key="7">
    <source>
        <dbReference type="EMBL" id="USF88902.1"/>
    </source>
</evidence>
<accession>A0A9J7A1B1</accession>
<feature type="transmembrane region" description="Helical" evidence="6">
    <location>
        <begin position="368"/>
        <end position="387"/>
    </location>
</feature>
<feature type="transmembrane region" description="Helical" evidence="6">
    <location>
        <begin position="247"/>
        <end position="262"/>
    </location>
</feature>
<evidence type="ECO:0000313" key="8">
    <source>
        <dbReference type="Proteomes" id="UP001056649"/>
    </source>
</evidence>
<name>A0A9J7A1B1_9GAMM</name>
<feature type="transmembrane region" description="Helical" evidence="6">
    <location>
        <begin position="110"/>
        <end position="128"/>
    </location>
</feature>